<dbReference type="SUPFAM" id="SSF81383">
    <property type="entry name" value="F-box domain"/>
    <property type="match status" value="1"/>
</dbReference>
<keyword evidence="3" id="KW-1185">Reference proteome</keyword>
<dbReference type="PROSITE" id="PS50181">
    <property type="entry name" value="FBOX"/>
    <property type="match status" value="1"/>
</dbReference>
<dbReference type="PANTHER" id="PTHR38926">
    <property type="entry name" value="F-BOX DOMAIN CONTAINING PROTEIN, EXPRESSED"/>
    <property type="match status" value="1"/>
</dbReference>
<name>A0A0L0FQQ5_9EUKA</name>
<organism evidence="2 3">
    <name type="scientific">Sphaeroforma arctica JP610</name>
    <dbReference type="NCBI Taxonomy" id="667725"/>
    <lineage>
        <taxon>Eukaryota</taxon>
        <taxon>Ichthyosporea</taxon>
        <taxon>Ichthyophonida</taxon>
        <taxon>Sphaeroforma</taxon>
    </lineage>
</organism>
<gene>
    <name evidence="2" type="ORF">SARC_09227</name>
</gene>
<dbReference type="InterPro" id="IPR001810">
    <property type="entry name" value="F-box_dom"/>
</dbReference>
<dbReference type="SMART" id="SM00256">
    <property type="entry name" value="FBOX"/>
    <property type="match status" value="1"/>
</dbReference>
<dbReference type="InterPro" id="IPR036047">
    <property type="entry name" value="F-box-like_dom_sf"/>
</dbReference>
<feature type="domain" description="F-box" evidence="1">
    <location>
        <begin position="15"/>
        <end position="61"/>
    </location>
</feature>
<dbReference type="AlphaFoldDB" id="A0A0L0FQQ5"/>
<dbReference type="SUPFAM" id="SSF52047">
    <property type="entry name" value="RNI-like"/>
    <property type="match status" value="1"/>
</dbReference>
<accession>A0A0L0FQQ5</accession>
<evidence type="ECO:0000313" key="3">
    <source>
        <dbReference type="Proteomes" id="UP000054560"/>
    </source>
</evidence>
<dbReference type="OrthoDB" id="2095648at2759"/>
<dbReference type="Pfam" id="PF12937">
    <property type="entry name" value="F-box-like"/>
    <property type="match status" value="1"/>
</dbReference>
<evidence type="ECO:0000259" key="1">
    <source>
        <dbReference type="PROSITE" id="PS50181"/>
    </source>
</evidence>
<proteinExistence type="predicted"/>
<dbReference type="GeneID" id="25909731"/>
<protein>
    <recommendedName>
        <fullName evidence="1">F-box domain-containing protein</fullName>
    </recommendedName>
</protein>
<dbReference type="InterPro" id="IPR032675">
    <property type="entry name" value="LRR_dom_sf"/>
</dbReference>
<dbReference type="EMBL" id="KQ242508">
    <property type="protein sequence ID" value="KNC78343.1"/>
    <property type="molecule type" value="Genomic_DNA"/>
</dbReference>
<evidence type="ECO:0000313" key="2">
    <source>
        <dbReference type="EMBL" id="KNC78343.1"/>
    </source>
</evidence>
<sequence length="355" mass="40684">MGRPTRSTHTAVKLVLCTVELPSDILLRIFYFLPQTSLFTIAQVCKRWHNLTMSHDLWTQIDQNVLNRWYALKRHRTIEDFYTFLEHPRFARLEHLAFPRDLKFGEFPLYGILPNGELTSDTLSEKIVGTTFADYQTHNTKALVERLASQCKYIETLNLCNSRFGVGDMWNFIHLPNLSRIVAPFISKISSGPTADIVSHLGNQLTDLRFAYDPKISGHAGTVLLRLVAEHCPNLRVLCIALKQEFRNLYHKVPPGRYSPISDELLEVVNQCTLLRRLCLIGVETSDKLLAHIYARRCVNELLHLERLDVGLREMHNMARDVHKGLTDMGLLVTHTEYASVDASVFFGRNAETQN</sequence>
<reference evidence="2 3" key="1">
    <citation type="submission" date="2011-02" db="EMBL/GenBank/DDBJ databases">
        <title>The Genome Sequence of Sphaeroforma arctica JP610.</title>
        <authorList>
            <consortium name="The Broad Institute Genome Sequencing Platform"/>
            <person name="Russ C."/>
            <person name="Cuomo C."/>
            <person name="Young S.K."/>
            <person name="Zeng Q."/>
            <person name="Gargeya S."/>
            <person name="Alvarado L."/>
            <person name="Berlin A."/>
            <person name="Chapman S.B."/>
            <person name="Chen Z."/>
            <person name="Freedman E."/>
            <person name="Gellesch M."/>
            <person name="Goldberg J."/>
            <person name="Griggs A."/>
            <person name="Gujja S."/>
            <person name="Heilman E."/>
            <person name="Heiman D."/>
            <person name="Howarth C."/>
            <person name="Mehta T."/>
            <person name="Neiman D."/>
            <person name="Pearson M."/>
            <person name="Roberts A."/>
            <person name="Saif S."/>
            <person name="Shea T."/>
            <person name="Shenoy N."/>
            <person name="Sisk P."/>
            <person name="Stolte C."/>
            <person name="Sykes S."/>
            <person name="White J."/>
            <person name="Yandava C."/>
            <person name="Burger G."/>
            <person name="Gray M.W."/>
            <person name="Holland P.W.H."/>
            <person name="King N."/>
            <person name="Lang F.B.F."/>
            <person name="Roger A.J."/>
            <person name="Ruiz-Trillo I."/>
            <person name="Haas B."/>
            <person name="Nusbaum C."/>
            <person name="Birren B."/>
        </authorList>
    </citation>
    <scope>NUCLEOTIDE SEQUENCE [LARGE SCALE GENOMIC DNA]</scope>
    <source>
        <strain evidence="2 3">JP610</strain>
    </source>
</reference>
<dbReference type="PANTHER" id="PTHR38926:SF5">
    <property type="entry name" value="F-BOX AND LEUCINE-RICH REPEAT PROTEIN 6"/>
    <property type="match status" value="1"/>
</dbReference>
<dbReference type="Gene3D" id="1.20.1280.50">
    <property type="match status" value="1"/>
</dbReference>
<dbReference type="Proteomes" id="UP000054560">
    <property type="component" value="Unassembled WGS sequence"/>
</dbReference>
<dbReference type="Gene3D" id="3.80.10.10">
    <property type="entry name" value="Ribonuclease Inhibitor"/>
    <property type="match status" value="1"/>
</dbReference>
<dbReference type="RefSeq" id="XP_014152245.1">
    <property type="nucleotide sequence ID" value="XM_014296770.1"/>
</dbReference>